<evidence type="ECO:0000256" key="4">
    <source>
        <dbReference type="ARBA" id="ARBA00023163"/>
    </source>
</evidence>
<dbReference type="InterPro" id="IPR013324">
    <property type="entry name" value="RNA_pol_sigma_r3/r4-like"/>
</dbReference>
<accession>A0A2N8PI02</accession>
<dbReference type="Pfam" id="PF08281">
    <property type="entry name" value="Sigma70_r4_2"/>
    <property type="match status" value="1"/>
</dbReference>
<reference evidence="9" key="1">
    <citation type="submission" date="2015-09" db="EMBL/GenBank/DDBJ databases">
        <authorList>
            <person name="Graham D.E."/>
            <person name="Mahan K.M."/>
            <person name="Klingeman D.M."/>
            <person name="Fida T."/>
            <person name="Giannone R.J."/>
            <person name="Hettich R.L."/>
            <person name="Parry R.J."/>
            <person name="Spain J.C."/>
        </authorList>
    </citation>
    <scope>NUCLEOTIDE SEQUENCE [LARGE SCALE GENOMIC DNA]</scope>
    <source>
        <strain evidence="9">JCM 4701</strain>
    </source>
</reference>
<dbReference type="NCBIfam" id="TIGR02937">
    <property type="entry name" value="sigma70-ECF"/>
    <property type="match status" value="1"/>
</dbReference>
<evidence type="ECO:0000256" key="5">
    <source>
        <dbReference type="SAM" id="MobiDB-lite"/>
    </source>
</evidence>
<dbReference type="GO" id="GO:0016987">
    <property type="term" value="F:sigma factor activity"/>
    <property type="evidence" value="ECO:0007669"/>
    <property type="project" value="UniProtKB-KW"/>
</dbReference>
<keyword evidence="4" id="KW-0804">Transcription</keyword>
<feature type="region of interest" description="Disordered" evidence="5">
    <location>
        <begin position="1"/>
        <end position="20"/>
    </location>
</feature>
<dbReference type="SUPFAM" id="SSF88946">
    <property type="entry name" value="Sigma2 domain of RNA polymerase sigma factors"/>
    <property type="match status" value="1"/>
</dbReference>
<dbReference type="InterPro" id="IPR013325">
    <property type="entry name" value="RNA_pol_sigma_r2"/>
</dbReference>
<dbReference type="RefSeq" id="WP_073446857.1">
    <property type="nucleotide sequence ID" value="NZ_LJSN01000002.1"/>
</dbReference>
<dbReference type="AlphaFoldDB" id="A0A2N8PI02"/>
<feature type="domain" description="RNA polymerase sigma factor 70 region 4 type 2" evidence="7">
    <location>
        <begin position="136"/>
        <end position="187"/>
    </location>
</feature>
<organism evidence="8 9">
    <name type="scientific">Streptomyces noursei</name>
    <name type="common">Streptomyces albulus</name>
    <dbReference type="NCBI Taxonomy" id="1971"/>
    <lineage>
        <taxon>Bacteria</taxon>
        <taxon>Bacillati</taxon>
        <taxon>Actinomycetota</taxon>
        <taxon>Actinomycetes</taxon>
        <taxon>Kitasatosporales</taxon>
        <taxon>Streptomycetaceae</taxon>
        <taxon>Streptomyces</taxon>
    </lineage>
</organism>
<dbReference type="PANTHER" id="PTHR43133">
    <property type="entry name" value="RNA POLYMERASE ECF-TYPE SIGMA FACTO"/>
    <property type="match status" value="1"/>
</dbReference>
<dbReference type="PANTHER" id="PTHR43133:SF61">
    <property type="entry name" value="ECF RNA POLYMERASE SIGMA FACTOR SIGC"/>
    <property type="match status" value="1"/>
</dbReference>
<dbReference type="Pfam" id="PF04542">
    <property type="entry name" value="Sigma70_r2"/>
    <property type="match status" value="1"/>
</dbReference>
<sequence length="217" mass="24061">MTPAHMAPGHPSRSTRNDENVTRWALAARSGNPEAVERFVRATHRDVWRFVAHLSSDVNIADDLTQDTYLRALTSLPRYAGRSCARVWLLSIARRVVIDRYRSAAARPRIVNSVDWQAAAERAQPAGLPEFDEGVALRDLLDALDDTRREAFLLTQVLGLPYGDAAAVAGCPVGTVRSRVARARADLTGWLNAAERDTTSPTRTSWDPSGEPRYRSR</sequence>
<evidence type="ECO:0000313" key="8">
    <source>
        <dbReference type="EMBL" id="PNE40657.1"/>
    </source>
</evidence>
<feature type="domain" description="RNA polymerase sigma-70 region 2" evidence="6">
    <location>
        <begin position="40"/>
        <end position="105"/>
    </location>
</feature>
<evidence type="ECO:0000259" key="7">
    <source>
        <dbReference type="Pfam" id="PF08281"/>
    </source>
</evidence>
<dbReference type="GO" id="GO:0006352">
    <property type="term" value="P:DNA-templated transcription initiation"/>
    <property type="evidence" value="ECO:0007669"/>
    <property type="project" value="InterPro"/>
</dbReference>
<dbReference type="GO" id="GO:0003677">
    <property type="term" value="F:DNA binding"/>
    <property type="evidence" value="ECO:0007669"/>
    <property type="project" value="InterPro"/>
</dbReference>
<feature type="region of interest" description="Disordered" evidence="5">
    <location>
        <begin position="192"/>
        <end position="217"/>
    </location>
</feature>
<name>A0A2N8PI02_STRNR</name>
<dbReference type="InterPro" id="IPR013249">
    <property type="entry name" value="RNA_pol_sigma70_r4_t2"/>
</dbReference>
<keyword evidence="3" id="KW-0731">Sigma factor</keyword>
<gene>
    <name evidence="8" type="ORF">AOB60_07360</name>
</gene>
<dbReference type="EMBL" id="LJSN01000002">
    <property type="protein sequence ID" value="PNE40657.1"/>
    <property type="molecule type" value="Genomic_DNA"/>
</dbReference>
<protein>
    <submittedName>
        <fullName evidence="8">RNA polymerase subunit sigma</fullName>
    </submittedName>
</protein>
<evidence type="ECO:0000313" key="9">
    <source>
        <dbReference type="Proteomes" id="UP000236047"/>
    </source>
</evidence>
<dbReference type="Proteomes" id="UP000236047">
    <property type="component" value="Unassembled WGS sequence"/>
</dbReference>
<dbReference type="InterPro" id="IPR039425">
    <property type="entry name" value="RNA_pol_sigma-70-like"/>
</dbReference>
<dbReference type="InterPro" id="IPR007627">
    <property type="entry name" value="RNA_pol_sigma70_r2"/>
</dbReference>
<dbReference type="InterPro" id="IPR014284">
    <property type="entry name" value="RNA_pol_sigma-70_dom"/>
</dbReference>
<keyword evidence="2" id="KW-0805">Transcription regulation</keyword>
<dbReference type="Gene3D" id="1.10.10.10">
    <property type="entry name" value="Winged helix-like DNA-binding domain superfamily/Winged helix DNA-binding domain"/>
    <property type="match status" value="1"/>
</dbReference>
<comment type="similarity">
    <text evidence="1">Belongs to the sigma-70 factor family. ECF subfamily.</text>
</comment>
<dbReference type="Gene3D" id="1.10.1740.10">
    <property type="match status" value="1"/>
</dbReference>
<keyword evidence="9" id="KW-1185">Reference proteome</keyword>
<dbReference type="InterPro" id="IPR036388">
    <property type="entry name" value="WH-like_DNA-bd_sf"/>
</dbReference>
<evidence type="ECO:0000259" key="6">
    <source>
        <dbReference type="Pfam" id="PF04542"/>
    </source>
</evidence>
<proteinExistence type="inferred from homology"/>
<comment type="caution">
    <text evidence="8">The sequence shown here is derived from an EMBL/GenBank/DDBJ whole genome shotgun (WGS) entry which is preliminary data.</text>
</comment>
<evidence type="ECO:0000256" key="1">
    <source>
        <dbReference type="ARBA" id="ARBA00010641"/>
    </source>
</evidence>
<evidence type="ECO:0000256" key="2">
    <source>
        <dbReference type="ARBA" id="ARBA00023015"/>
    </source>
</evidence>
<evidence type="ECO:0000256" key="3">
    <source>
        <dbReference type="ARBA" id="ARBA00023082"/>
    </source>
</evidence>
<dbReference type="SUPFAM" id="SSF88659">
    <property type="entry name" value="Sigma3 and sigma4 domains of RNA polymerase sigma factors"/>
    <property type="match status" value="1"/>
</dbReference>